<evidence type="ECO:0000313" key="6">
    <source>
        <dbReference type="Proteomes" id="UP000221709"/>
    </source>
</evidence>
<organism evidence="1 8">
    <name type="scientific">Cyanophage S-RIM44</name>
    <dbReference type="NCBI Taxonomy" id="1278485"/>
    <lineage>
        <taxon>Viruses</taxon>
        <taxon>Duplodnaviria</taxon>
        <taxon>Heunggongvirae</taxon>
        <taxon>Uroviricota</taxon>
        <taxon>Caudoviricetes</taxon>
        <taxon>Pantevenvirales</taxon>
        <taxon>Kyanoviridae</taxon>
        <taxon>Vellamovirus</taxon>
        <taxon>Vellamovirus rhodeisland44</taxon>
    </lineage>
</organism>
<evidence type="ECO:0000313" key="8">
    <source>
        <dbReference type="Proteomes" id="UP000225786"/>
    </source>
</evidence>
<dbReference type="EMBL" id="KX349297">
    <property type="protein sequence ID" value="AOO12943.1"/>
    <property type="molecule type" value="Genomic_DNA"/>
</dbReference>
<evidence type="ECO:0000313" key="5">
    <source>
        <dbReference type="EMBL" id="AOO12943.1"/>
    </source>
</evidence>
<dbReference type="EMBL" id="KX349295">
    <property type="protein sequence ID" value="AOO12478.1"/>
    <property type="molecule type" value="Genomic_DNA"/>
</dbReference>
<protein>
    <submittedName>
        <fullName evidence="1">Uncharacterized protein</fullName>
    </submittedName>
</protein>
<dbReference type="Proteomes" id="UP000225786">
    <property type="component" value="Segment"/>
</dbReference>
<dbReference type="EMBL" id="KU594607">
    <property type="protein sequence ID" value="AMO43305.1"/>
    <property type="molecule type" value="Genomic_DNA"/>
</dbReference>
<reference evidence="6 7" key="1">
    <citation type="journal article" date="2016" name="Environ. Microbiol.">
        <title>Genomic diversification of marine cyanophages into stable ecotypes.</title>
        <authorList>
            <person name="Marston M.F."/>
            <person name="Martiny J.B."/>
        </authorList>
    </citation>
    <scope>NUCLEOTIDE SEQUENCE [LARGE SCALE GENOMIC DNA]</scope>
    <source>
        <strain evidence="2">Np_05_0604</strain>
        <strain evidence="3">Np_42_0711</strain>
        <strain evidence="4">Sn_08_0709</strain>
        <strain evidence="5">W2_10_0709</strain>
    </source>
</reference>
<accession>A0A127KMS7</accession>
<reference evidence="1 8" key="2">
    <citation type="submission" date="2016-01" db="EMBL/GenBank/DDBJ databases">
        <title>The genomic content and context of auxiliary metabolic genes in marine cyanophages.</title>
        <authorList>
            <person name="Marston M.F."/>
            <person name="Martiny J.B.H."/>
            <person name="Crummett L.T."/>
        </authorList>
    </citation>
    <scope>NUCLEOTIDE SEQUENCE [LARGE SCALE GENOMIC DNA]</scope>
    <source>
        <strain evidence="1">W2_07_0710</strain>
    </source>
</reference>
<evidence type="ECO:0000313" key="2">
    <source>
        <dbReference type="EMBL" id="AOO11777.1"/>
    </source>
</evidence>
<proteinExistence type="predicted"/>
<name>A0A127KMS7_9CAUD</name>
<keyword evidence="6" id="KW-1185">Reference proteome</keyword>
<evidence type="ECO:0000313" key="4">
    <source>
        <dbReference type="EMBL" id="AOO12478.1"/>
    </source>
</evidence>
<evidence type="ECO:0000313" key="7">
    <source>
        <dbReference type="Proteomes" id="UP000222561"/>
    </source>
</evidence>
<evidence type="ECO:0000313" key="3">
    <source>
        <dbReference type="EMBL" id="AOO12240.1"/>
    </source>
</evidence>
<evidence type="ECO:0000313" key="1">
    <source>
        <dbReference type="EMBL" id="AMO43305.1"/>
    </source>
</evidence>
<gene>
    <name evidence="2" type="ORF">Np050604_061</name>
    <name evidence="3" type="ORF">Np420711_058</name>
    <name evidence="4" type="ORF">Sn080709_061</name>
    <name evidence="5" type="ORF">W2100709_061</name>
    <name evidence="1" type="ORF">W270710_061</name>
</gene>
<dbReference type="EMBL" id="KX349292">
    <property type="protein sequence ID" value="AOO11777.1"/>
    <property type="molecule type" value="Genomic_DNA"/>
</dbReference>
<dbReference type="Proteomes" id="UP000222561">
    <property type="component" value="Segment"/>
</dbReference>
<dbReference type="Proteomes" id="UP000225402">
    <property type="component" value="Segment"/>
</dbReference>
<dbReference type="EMBL" id="KX349294">
    <property type="protein sequence ID" value="AOO12240.1"/>
    <property type="molecule type" value="Genomic_DNA"/>
</dbReference>
<dbReference type="Proteomes" id="UP000225478">
    <property type="component" value="Segment"/>
</dbReference>
<dbReference type="Proteomes" id="UP000221709">
    <property type="component" value="Segment"/>
</dbReference>
<sequence>MTKSTRDKGEFDYGCWEDRNDLLNAIRHENRLMNKKFKFEKPHNIKNRKQTDD</sequence>